<dbReference type="Gene3D" id="3.40.50.10330">
    <property type="entry name" value="Probable inorganic polyphosphate/atp-NAD kinase, domain 1"/>
    <property type="match status" value="1"/>
</dbReference>
<dbReference type="Gene3D" id="2.60.200.40">
    <property type="match status" value="1"/>
</dbReference>
<dbReference type="RefSeq" id="WP_194214966.1">
    <property type="nucleotide sequence ID" value="NZ_CP061205.1"/>
</dbReference>
<proteinExistence type="predicted"/>
<keyword evidence="2" id="KW-0808">Transferase</keyword>
<reference evidence="3" key="1">
    <citation type="journal article" date="2019" name="Int. J. Syst. Evol. Microbiol.">
        <title>The Global Catalogue of Microorganisms (GCM) 10K type strain sequencing project: providing services to taxonomists for standard genome sequencing and annotation.</title>
        <authorList>
            <consortium name="The Broad Institute Genomics Platform"/>
            <consortium name="The Broad Institute Genome Sequencing Center for Infectious Disease"/>
            <person name="Wu L."/>
            <person name="Ma J."/>
        </authorList>
    </citation>
    <scope>NUCLEOTIDE SEQUENCE [LARGE SCALE GENOMIC DNA]</scope>
    <source>
        <strain evidence="3">KCTC 62164</strain>
    </source>
</reference>
<dbReference type="Pfam" id="PF00781">
    <property type="entry name" value="DAGK_cat"/>
    <property type="match status" value="1"/>
</dbReference>
<protein>
    <submittedName>
        <fullName evidence="2">Diacylglycerol/lipid kinase family protein</fullName>
        <ecNumber evidence="2">2.7.1.-</ecNumber>
    </submittedName>
</protein>
<dbReference type="InterPro" id="IPR017438">
    <property type="entry name" value="ATP-NAD_kinase_N"/>
</dbReference>
<dbReference type="PROSITE" id="PS50146">
    <property type="entry name" value="DAGK"/>
    <property type="match status" value="1"/>
</dbReference>
<keyword evidence="2" id="KW-0418">Kinase</keyword>
<dbReference type="PANTHER" id="PTHR12358:SF54">
    <property type="entry name" value="SPHINGOSINE KINASE RELATED PROTEIN"/>
    <property type="match status" value="1"/>
</dbReference>
<dbReference type="PANTHER" id="PTHR12358">
    <property type="entry name" value="SPHINGOSINE KINASE"/>
    <property type="match status" value="1"/>
</dbReference>
<accession>A0ABV7D1W1</accession>
<comment type="caution">
    <text evidence="2">The sequence shown here is derived from an EMBL/GenBank/DDBJ whole genome shotgun (WGS) entry which is preliminary data.</text>
</comment>
<dbReference type="Proteomes" id="UP001595444">
    <property type="component" value="Unassembled WGS sequence"/>
</dbReference>
<evidence type="ECO:0000259" key="1">
    <source>
        <dbReference type="PROSITE" id="PS50146"/>
    </source>
</evidence>
<dbReference type="GO" id="GO:0016301">
    <property type="term" value="F:kinase activity"/>
    <property type="evidence" value="ECO:0007669"/>
    <property type="project" value="UniProtKB-KW"/>
</dbReference>
<dbReference type="InterPro" id="IPR016064">
    <property type="entry name" value="NAD/diacylglycerol_kinase_sf"/>
</dbReference>
<evidence type="ECO:0000313" key="2">
    <source>
        <dbReference type="EMBL" id="MFC3050592.1"/>
    </source>
</evidence>
<dbReference type="InterPro" id="IPR050187">
    <property type="entry name" value="Lipid_Phosphate_FormReg"/>
</dbReference>
<evidence type="ECO:0000313" key="3">
    <source>
        <dbReference type="Proteomes" id="UP001595444"/>
    </source>
</evidence>
<gene>
    <name evidence="2" type="ORF">ACFOKA_01605</name>
</gene>
<feature type="domain" description="DAGKc" evidence="1">
    <location>
        <begin position="4"/>
        <end position="138"/>
    </location>
</feature>
<organism evidence="2 3">
    <name type="scientific">Kordiimonas pumila</name>
    <dbReference type="NCBI Taxonomy" id="2161677"/>
    <lineage>
        <taxon>Bacteria</taxon>
        <taxon>Pseudomonadati</taxon>
        <taxon>Pseudomonadota</taxon>
        <taxon>Alphaproteobacteria</taxon>
        <taxon>Kordiimonadales</taxon>
        <taxon>Kordiimonadaceae</taxon>
        <taxon>Kordiimonas</taxon>
    </lineage>
</organism>
<dbReference type="SUPFAM" id="SSF111331">
    <property type="entry name" value="NAD kinase/diacylglycerol kinase-like"/>
    <property type="match status" value="1"/>
</dbReference>
<sequence>MTLPHNSRITIISNPMAGQRSRPFLDATIAHLKAAGREVELIFTQYAGHAVTLARVCADEGISGLIVAAGGDGTIREVAEGLVGSPLPIGIIPTGTANVLARELGYIRFGRKSAAYTAQLLCGHAVEAVYPFAVGLPGKKSIGLCWVGVGFDAAVLTHINPGYKLRFGRAAFAPAILKTLFAEEKMPSVPWIYRSAEGEAEEGVSAWIVAANIRRYAGPFTLTRKTRHNTKGMACLMFNKAGAMPRAVDQLLIAAMPLDTRGNTRVITEGFLSLGTGTSPVQLDGDFVGYGPVTVEPMDTALNFMSGL</sequence>
<dbReference type="SMART" id="SM00046">
    <property type="entry name" value="DAGKc"/>
    <property type="match status" value="1"/>
</dbReference>
<keyword evidence="3" id="KW-1185">Reference proteome</keyword>
<name>A0ABV7D1W1_9PROT</name>
<dbReference type="InterPro" id="IPR001206">
    <property type="entry name" value="Diacylglycerol_kinase_cat_dom"/>
</dbReference>
<dbReference type="EMBL" id="JBHRSL010000001">
    <property type="protein sequence ID" value="MFC3050592.1"/>
    <property type="molecule type" value="Genomic_DNA"/>
</dbReference>
<dbReference type="EC" id="2.7.1.-" evidence="2"/>